<dbReference type="EMBL" id="DVLU01000069">
    <property type="protein sequence ID" value="HIT85654.1"/>
    <property type="molecule type" value="Genomic_DNA"/>
</dbReference>
<dbReference type="Gene3D" id="3.30.1910.20">
    <property type="entry name" value="asparaginyl-tRNA synthetase, N-terminal domain"/>
    <property type="match status" value="1"/>
</dbReference>
<dbReference type="Pfam" id="PF00149">
    <property type="entry name" value="Metallophos"/>
    <property type="match status" value="1"/>
</dbReference>
<name>A0A9D1H554_9FIRM</name>
<keyword evidence="1" id="KW-0732">Signal</keyword>
<reference evidence="3" key="1">
    <citation type="submission" date="2020-10" db="EMBL/GenBank/DDBJ databases">
        <authorList>
            <person name="Gilroy R."/>
        </authorList>
    </citation>
    <scope>NUCLEOTIDE SEQUENCE</scope>
    <source>
        <strain evidence="3">CHK181-108</strain>
    </source>
</reference>
<protein>
    <submittedName>
        <fullName evidence="3">Metallophosphoesterase</fullName>
    </submittedName>
</protein>
<dbReference type="Proteomes" id="UP000824165">
    <property type="component" value="Unassembled WGS sequence"/>
</dbReference>
<dbReference type="InterPro" id="IPR029052">
    <property type="entry name" value="Metallo-depent_PP-like"/>
</dbReference>
<feature type="chain" id="PRO_5039169160" evidence="1">
    <location>
        <begin position="25"/>
        <end position="1039"/>
    </location>
</feature>
<proteinExistence type="predicted"/>
<accession>A0A9D1H554</accession>
<feature type="signal peptide" evidence="1">
    <location>
        <begin position="1"/>
        <end position="24"/>
    </location>
</feature>
<reference evidence="3" key="2">
    <citation type="journal article" date="2021" name="PeerJ">
        <title>Extensive microbial diversity within the chicken gut microbiome revealed by metagenomics and culture.</title>
        <authorList>
            <person name="Gilroy R."/>
            <person name="Ravi A."/>
            <person name="Getino M."/>
            <person name="Pursley I."/>
            <person name="Horton D.L."/>
            <person name="Alikhan N.F."/>
            <person name="Baker D."/>
            <person name="Gharbi K."/>
            <person name="Hall N."/>
            <person name="Watson M."/>
            <person name="Adriaenssens E.M."/>
            <person name="Foster-Nyarko E."/>
            <person name="Jarju S."/>
            <person name="Secka A."/>
            <person name="Antonio M."/>
            <person name="Oren A."/>
            <person name="Chaudhuri R.R."/>
            <person name="La Ragione R."/>
            <person name="Hildebrand F."/>
            <person name="Pallen M.J."/>
        </authorList>
    </citation>
    <scope>NUCLEOTIDE SEQUENCE</scope>
    <source>
        <strain evidence="3">CHK181-108</strain>
    </source>
</reference>
<evidence type="ECO:0000259" key="2">
    <source>
        <dbReference type="Pfam" id="PF00149"/>
    </source>
</evidence>
<comment type="caution">
    <text evidence="3">The sequence shown here is derived from an EMBL/GenBank/DDBJ whole genome shotgun (WGS) entry which is preliminary data.</text>
</comment>
<evidence type="ECO:0000313" key="4">
    <source>
        <dbReference type="Proteomes" id="UP000824165"/>
    </source>
</evidence>
<evidence type="ECO:0000256" key="1">
    <source>
        <dbReference type="SAM" id="SignalP"/>
    </source>
</evidence>
<dbReference type="GO" id="GO:0016787">
    <property type="term" value="F:hydrolase activity"/>
    <property type="evidence" value="ECO:0007669"/>
    <property type="project" value="InterPro"/>
</dbReference>
<dbReference type="AlphaFoldDB" id="A0A9D1H554"/>
<feature type="domain" description="Calcineurin-like phosphoesterase" evidence="2">
    <location>
        <begin position="759"/>
        <end position="952"/>
    </location>
</feature>
<organism evidence="3 4">
    <name type="scientific">Candidatus Ornithomonoglobus intestinigallinarum</name>
    <dbReference type="NCBI Taxonomy" id="2840894"/>
    <lineage>
        <taxon>Bacteria</taxon>
        <taxon>Bacillati</taxon>
        <taxon>Bacillota</taxon>
        <taxon>Clostridia</taxon>
        <taxon>Candidatus Ornithomonoglobus</taxon>
    </lineage>
</organism>
<dbReference type="InterPro" id="IPR004843">
    <property type="entry name" value="Calcineurin-like_PHP"/>
</dbReference>
<gene>
    <name evidence="3" type="ORF">IAA60_07105</name>
</gene>
<sequence>MKNLIAAASAHCILFSAVSLPARASGEKLSIENASQPSGIQSLSFDYENADTADWVAIYAEGKSGPSYCDYQYIPSNGSGTVEFPSGVASRMYMWPLPDGDYTAVLYDNNDYIKITELAFSVGAEEEEPLTGEVFYVSESGSDETGNGTADKPYKTLMKASEAAGAENDAVFYVSGTTSWKTIPHTGLYTIIGGGVSESTINMDGEVKLNGPVRYKDLKFYNNGSADWGDDRLNGNKWFVTNGYDLTLDGEIGFDRNNGAINPTKRIELGIGDTKDGDRAQRVILKAGDIEKISVGHAFTPESHPATGPIYLRFTGGATSASQDYWGLYGGIYFGMANSVIPNLSDVDLVLDKSISIKANEMYAFDGTLQLLSNNGADIKMPPLDKEPENGRYELYSPTGFYLDTTDEKGVFEVENTSKTAYVVSGDGMHVYYSVGNILTVPEPGCYDVQYVSELTADTVPVPDGASGWTDDGNGTMTLDAGYINDGEKIVFYKDVILNLAGVSHKEYTDRLFVGWTDADGNAVLNNSEFKEGTELRAEYAELNKDTDFCVENAVYRAAAGETPEGLRFIVNVNEAFTEKITPEEYGAVAVPLEIAGIEDPELGKTFTYNGREYETGSIKADKILSHNGGMLKYSMCITDIEGKYMRGYEVRGYMKYSDLNGVCHTLYTDSFGANAYASVKDELDGGGLTEERRAELETAFDKMSAERAARKETYMSQEKADVKGSAADKTGWIYKLENGLMVREAEIDSGRGGDPVEIVQISDMHFNYCNEKDFIENNPAVMSTYENRTWNKNGSSFQNALRCVEYASFADQTVVTGDTLDYLSWGGTELMYKAVWHQIPDALIALGNHEPERQMQGTVPDTASEEEIYSLLQSRWKHDIYYTSKILNDKVMIVVMDNQKCLYWEEQYDLLSDDITAARSMGIPILLFEHVAVPSQNPDEKALGPILAGDTSKLTYNFCDGDAYLLKYGMGDEATDKVYELIVNNGDVIRGIFCGDLHHDMYSEICAKTQNGDDILIPQYVLNGSPYNKGHVLKITVK</sequence>
<dbReference type="SUPFAM" id="SSF56300">
    <property type="entry name" value="Metallo-dependent phosphatases"/>
    <property type="match status" value="1"/>
</dbReference>
<evidence type="ECO:0000313" key="3">
    <source>
        <dbReference type="EMBL" id="HIT85654.1"/>
    </source>
</evidence>